<dbReference type="SMART" id="SM01321">
    <property type="entry name" value="Y1_Tnp"/>
    <property type="match status" value="1"/>
</dbReference>
<gene>
    <name evidence="2" type="ORF">FPLFYP42_02723</name>
</gene>
<proteinExistence type="predicted"/>
<dbReference type="GO" id="GO:0043565">
    <property type="term" value="F:sequence-specific DNA binding"/>
    <property type="evidence" value="ECO:0007669"/>
    <property type="project" value="TreeGrafter"/>
</dbReference>
<dbReference type="InterPro" id="IPR002686">
    <property type="entry name" value="Transposase_17"/>
</dbReference>
<dbReference type="PANTHER" id="PTHR36966">
    <property type="entry name" value="REP-ASSOCIATED TYROSINE TRANSPOSASE"/>
    <property type="match status" value="1"/>
</dbReference>
<evidence type="ECO:0000259" key="1">
    <source>
        <dbReference type="SMART" id="SM01321"/>
    </source>
</evidence>
<reference evidence="2" key="1">
    <citation type="submission" date="2019-11" db="EMBL/GenBank/DDBJ databases">
        <authorList>
            <person name="Feng L."/>
        </authorList>
    </citation>
    <scope>NUCLEOTIDE SEQUENCE</scope>
    <source>
        <strain evidence="2">FplautiiLFYP42</strain>
    </source>
</reference>
<dbReference type="GO" id="GO:0004803">
    <property type="term" value="F:transposase activity"/>
    <property type="evidence" value="ECO:0007669"/>
    <property type="project" value="InterPro"/>
</dbReference>
<sequence length="314" mass="33089">MTPDRPERKNPRLRGWDYGAGGTYFVTFCTSAHRPVLSSIRRGDPCGRPPLVLTPLGECVAESIALTGVRVEHQVIMPNHVHLLLTLERAATRAAPTGAGTQAAARIVPADGQTRVAARIVPTGAGTQAATRIAPADGQTRVAARIVPTGAGTQAATRIAPADGQTRVAARIVPTGAGTQAATRIAPADGQTRVAARIVPTGAGTQAATRIAPADGQTRVAARIVPTGAGTRADARVAPTDSGPRAAAELGRLVGGVKSRSVHLAAGRGLEAGRLWQRGYYDHIVRSENDFLRIWTYIDNNPLRWELDCYYTER</sequence>
<dbReference type="SUPFAM" id="SSF143422">
    <property type="entry name" value="Transposase IS200-like"/>
    <property type="match status" value="1"/>
</dbReference>
<dbReference type="Gene3D" id="3.30.70.1290">
    <property type="entry name" value="Transposase IS200-like"/>
    <property type="match status" value="2"/>
</dbReference>
<dbReference type="InterPro" id="IPR052715">
    <property type="entry name" value="RAYT_transposase"/>
</dbReference>
<dbReference type="PANTHER" id="PTHR36966:SF1">
    <property type="entry name" value="REP-ASSOCIATED TYROSINE TRANSPOSASE"/>
    <property type="match status" value="1"/>
</dbReference>
<protein>
    <submittedName>
        <fullName evidence="2">Transposase IS200 like protein</fullName>
    </submittedName>
</protein>
<feature type="domain" description="Transposase IS200-like" evidence="1">
    <location>
        <begin position="19"/>
        <end position="301"/>
    </location>
</feature>
<accession>A0A6N3FSP6</accession>
<evidence type="ECO:0000313" key="2">
    <source>
        <dbReference type="EMBL" id="VYU54553.1"/>
    </source>
</evidence>
<dbReference type="EMBL" id="CACRUB010000046">
    <property type="protein sequence ID" value="VYU54553.1"/>
    <property type="molecule type" value="Genomic_DNA"/>
</dbReference>
<dbReference type="GO" id="GO:0006313">
    <property type="term" value="P:DNA transposition"/>
    <property type="evidence" value="ECO:0007669"/>
    <property type="project" value="InterPro"/>
</dbReference>
<dbReference type="InterPro" id="IPR036515">
    <property type="entry name" value="Transposase_17_sf"/>
</dbReference>
<organism evidence="2">
    <name type="scientific">Flavonifractor plautii</name>
    <name type="common">Fusobacterium plautii</name>
    <dbReference type="NCBI Taxonomy" id="292800"/>
    <lineage>
        <taxon>Bacteria</taxon>
        <taxon>Bacillati</taxon>
        <taxon>Bacillota</taxon>
        <taxon>Clostridia</taxon>
        <taxon>Eubacteriales</taxon>
        <taxon>Oscillospiraceae</taxon>
        <taxon>Flavonifractor</taxon>
    </lineage>
</organism>
<name>A0A6N3FSP6_FLAPL</name>
<dbReference type="AlphaFoldDB" id="A0A6N3FSP6"/>